<dbReference type="PANTHER" id="PTHR46558:SF11">
    <property type="entry name" value="HTH-TYPE TRANSCRIPTIONAL REGULATOR XRE"/>
    <property type="match status" value="1"/>
</dbReference>
<reference evidence="3" key="1">
    <citation type="journal article" date="2023" name="Microb. Genom.">
        <title>Mesoterricola silvestris gen. nov., sp. nov., Mesoterricola sediminis sp. nov., Geothrix oryzae sp. nov., Geothrix edaphica sp. nov., Geothrix rubra sp. nov., and Geothrix limicola sp. nov., six novel members of Acidobacteriota isolated from soils.</title>
        <authorList>
            <person name="Weisberg A.J."/>
            <person name="Pearce E."/>
            <person name="Kramer C.G."/>
            <person name="Chang J.H."/>
            <person name="Clarke C.R."/>
        </authorList>
    </citation>
    <scope>NUCLEOTIDE SEQUENCE</scope>
    <source>
        <strain evidence="3">ND06-05F</strain>
    </source>
</reference>
<protein>
    <submittedName>
        <fullName evidence="3">Helix-turn-helix transcriptional regulator</fullName>
    </submittedName>
</protein>
<dbReference type="RefSeq" id="WP_319691876.1">
    <property type="nucleotide sequence ID" value="NZ_JARAWN010000069.1"/>
</dbReference>
<dbReference type="PANTHER" id="PTHR46558">
    <property type="entry name" value="TRACRIPTIONAL REGULATORY PROTEIN-RELATED-RELATED"/>
    <property type="match status" value="1"/>
</dbReference>
<dbReference type="Gene3D" id="1.25.40.10">
    <property type="entry name" value="Tetratricopeptide repeat domain"/>
    <property type="match status" value="1"/>
</dbReference>
<dbReference type="AlphaFoldDB" id="A0AAJ2PP20"/>
<dbReference type="InterPro" id="IPR011990">
    <property type="entry name" value="TPR-like_helical_dom_sf"/>
</dbReference>
<evidence type="ECO:0000259" key="2">
    <source>
        <dbReference type="PROSITE" id="PS50943"/>
    </source>
</evidence>
<dbReference type="SMART" id="SM00530">
    <property type="entry name" value="HTH_XRE"/>
    <property type="match status" value="1"/>
</dbReference>
<dbReference type="InterPro" id="IPR010982">
    <property type="entry name" value="Lambda_DNA-bd_dom_sf"/>
</dbReference>
<evidence type="ECO:0000313" key="4">
    <source>
        <dbReference type="Proteomes" id="UP001273589"/>
    </source>
</evidence>
<dbReference type="Pfam" id="PF01381">
    <property type="entry name" value="HTH_3"/>
    <property type="match status" value="1"/>
</dbReference>
<evidence type="ECO:0000313" key="3">
    <source>
        <dbReference type="EMBL" id="MDX3130939.1"/>
    </source>
</evidence>
<dbReference type="InterPro" id="IPR001387">
    <property type="entry name" value="Cro/C1-type_HTH"/>
</dbReference>
<feature type="domain" description="HTH cro/C1-type" evidence="2">
    <location>
        <begin position="8"/>
        <end position="62"/>
    </location>
</feature>
<dbReference type="Gene3D" id="1.10.260.40">
    <property type="entry name" value="lambda repressor-like DNA-binding domains"/>
    <property type="match status" value="1"/>
</dbReference>
<comment type="caution">
    <text evidence="3">The sequence shown here is derived from an EMBL/GenBank/DDBJ whole genome shotgun (WGS) entry which is preliminary data.</text>
</comment>
<evidence type="ECO:0000256" key="1">
    <source>
        <dbReference type="ARBA" id="ARBA00023125"/>
    </source>
</evidence>
<organism evidence="3 4">
    <name type="scientific">Streptomyces europaeiscabiei</name>
    <dbReference type="NCBI Taxonomy" id="146819"/>
    <lineage>
        <taxon>Bacteria</taxon>
        <taxon>Bacillati</taxon>
        <taxon>Actinomycetota</taxon>
        <taxon>Actinomycetes</taxon>
        <taxon>Kitasatosporales</taxon>
        <taxon>Streptomycetaceae</taxon>
        <taxon>Streptomyces</taxon>
    </lineage>
</organism>
<dbReference type="SUPFAM" id="SSF47413">
    <property type="entry name" value="lambda repressor-like DNA-binding domains"/>
    <property type="match status" value="1"/>
</dbReference>
<dbReference type="SUPFAM" id="SSF48452">
    <property type="entry name" value="TPR-like"/>
    <property type="match status" value="1"/>
</dbReference>
<keyword evidence="1" id="KW-0238">DNA-binding</keyword>
<proteinExistence type="predicted"/>
<dbReference type="GO" id="GO:0003677">
    <property type="term" value="F:DNA binding"/>
    <property type="evidence" value="ECO:0007669"/>
    <property type="project" value="UniProtKB-KW"/>
</dbReference>
<dbReference type="PROSITE" id="PS50943">
    <property type="entry name" value="HTH_CROC1"/>
    <property type="match status" value="1"/>
</dbReference>
<sequence length="387" mass="42676">MARRRQRLAERRQAVGLTQEVFAERLGVDRSTIVRWEAGTASPQPWMRPRLATELNVTVDELDDLLTQKSEPGGPAAEARQRALDPTQTDLTTVVELRSEFEELAARYDRMPSASLLAKGGEQLSLITFMARKAPRGRAERELLSLQGDVFTLMGQLVWDASQRRDHATARGYYDQSFTVARRLRDHALEGHALLRTCYVALYGAQDPRTGLDLALQAAATARSISPALTGMALLHAGEAHAMLGEAKDCERALDAAQRHLERSDGVDAAADLVSPTQFGRLAGSCYLSLGQHRRAQQFLETTAAELQDRRKSRAIVLGNLTLAYIRQREVDAAVITLAEAITELEETRGGGGLNVVFSAAKELRPWRQDPIVADVHDRLFALMATT</sequence>
<dbReference type="CDD" id="cd00093">
    <property type="entry name" value="HTH_XRE"/>
    <property type="match status" value="1"/>
</dbReference>
<accession>A0AAJ2PP20</accession>
<gene>
    <name evidence="3" type="ORF">PV367_14350</name>
</gene>
<name>A0AAJ2PP20_9ACTN</name>
<dbReference type="EMBL" id="JARAWN010000069">
    <property type="protein sequence ID" value="MDX3130939.1"/>
    <property type="molecule type" value="Genomic_DNA"/>
</dbReference>
<dbReference type="Proteomes" id="UP001273589">
    <property type="component" value="Unassembled WGS sequence"/>
</dbReference>